<evidence type="ECO:0000313" key="7">
    <source>
        <dbReference type="Proteomes" id="UP001319121"/>
    </source>
</evidence>
<dbReference type="PANTHER" id="PTHR12338">
    <property type="entry name" value="AUTOTRANSPORTER"/>
    <property type="match status" value="1"/>
</dbReference>
<sequence length="1745" mass="170575">MTNMKRHASMNRTYRLVWSQVTHTWVAVAENARGHGKSISGRKLMAVLMALLSPLAQAVPVGGQVVSGTGSIAQSGATTTINQTSQNLSLSWQSFNTAPTETVNFVQPSAAAIAVNRIYDTNGTQFLGHLNANGQVYLINPNGILFGAGSQVNVGGLVASTLDINDASLNSATRSFSGNGNGSVVNQGTINGGYVAFIGNTVSNQGTIVANGGTVALGAGNAVTLTFAGNSLVHMQVDQNTLNNLAKNGGLIRADGGMVLLTAGAKNALLASVVNNTGVIEARSVQNVNGTIVLDGGNLGAASNSGTLDASGLGAGETGGTVKVLGGTIDLLAGSNINVSGDAGGGTALVGGNFQGKGPEQNAATATVAANTAINADAVTNGNGGKVVVWSDSHTSFDGSISARGGAAGGNGGSVETSGKKLDIGNNTRVTTLSPLGTAGNWLLDPVDFTIGVGGNITAATLITDLGLGSVTIQTGATMTCTGVACGAGTAGNGDIKLLPNEVVNWAGANSLTLSAYRNIDIGDGATFDASAGTTGNINLYADNTGTGIGTVTYGATNLGFVSVNTGAINIRYNPVNFTAAIPTVYGASNNAGTVNVFKLLNINNASGAVNNKTYDGTTTATLGTAFSLLSSPDNVTVGQRVSLSAAGATATFADKNVANGKTVTLSGYTLTGADAALYYLNGQPANKTANITSASITVSGITAGNKVYDATTAATVNTAGAVLTGKIGADVVTVSATGTFANKNVANGKTVTLSSTYSGADAGNYTFTDQASTTANITPANLTVTGITANNKTYDATVAATLAGTATVAALGSDVVSVGGAGSGTFADKNVGNGKAVTVTGYTISGTDAGNYTLVQPTGVTANIAPKSLTVSGVTANNKTYDGTTTATLQGPAVLEAALGTDVVTLGGLASGAFADKNVGNGKTVTVSGFALSGADAGNYTVVQPTGVTANIIPRTLTLLATAVNKTYDATTTATLSPGSAWLNGSLVAGETVTLNGTGTGAFLDKNVGNGKAVTLSGFSLGGADAGNYTMVQGGVSANIFQKSLTVSGVTANNKTYDTSVAATLSGTATVAALGSDVVSVGGTGSGTFATKTVGNGKAVTVTGYTISGTDAGNYWVIQPTGLTANITPANLLVTGVVANSKTYDGTNSATLVGLASVVAYGTDAVTVGGTGSGTFADKNVGNAKAVTVTGYTLGGADAGNYAIVQPGSTANITPAAITVSGISASNKTYDATTAATVNTAGAVYTGKIGADVVTVSATGTFADKNVANGKTVTLTSTHGGADAGNYTFTDQASTTANITPAAITVSGITASNKTYDATTAATVNTAGAVLTGKMGADVVTVSATGTFADKNVANGKTVTLTSTHGGADAGNYTFTDQASTTANITPANLAVTGVTAANKTYDATIAATLGGTATVTALGTDVVTLGGTGSGTFANKNVGSGKAVTVTGYTLGGTDAGNYTVVQPTGVTANITPANLAVTGVTAANKVYDATTTATLSGTASIAVLGTDVVSLGGLASGAFADKNVGTGKAVTVTGYTISGADAGNYALGQPAGLTANITPAALSISGITASDKTHDGTTAATISTAGAVYTGKLGADAVSVSATGTFADPNVGNGKTVTLTSTYGGADAGNYTITDQASTTANITSVSVPAAPPQPAQNAIAQVQASVLPPQASIQPQALSLSPSITVEQSSGAVSVSKDETTSGAGSSALVNTTLNIGGMGATLHIVNGGMKLPENMVHVND</sequence>
<dbReference type="KEGG" id="fku:FGKAn22_13150"/>
<feature type="domain" description="Filamentous haemagglutinin FhaB/tRNA nuclease CdiA-like TPS" evidence="5">
    <location>
        <begin position="56"/>
        <end position="168"/>
    </location>
</feature>
<keyword evidence="3" id="KW-0732">Signal</keyword>
<dbReference type="Proteomes" id="UP001319121">
    <property type="component" value="Chromosome"/>
</dbReference>
<dbReference type="InterPro" id="IPR050909">
    <property type="entry name" value="Bact_Autotransporter_VF"/>
</dbReference>
<dbReference type="GO" id="GO:0005576">
    <property type="term" value="C:extracellular region"/>
    <property type="evidence" value="ECO:0007669"/>
    <property type="project" value="UniProtKB-SubCell"/>
</dbReference>
<dbReference type="Gene3D" id="2.160.20.10">
    <property type="entry name" value="Single-stranded right-handed beta-helix, Pectin lyase-like"/>
    <property type="match status" value="1"/>
</dbReference>
<dbReference type="InterPro" id="IPR008638">
    <property type="entry name" value="FhaB/CdiA-like_TPS"/>
</dbReference>
<reference evidence="6 7" key="1">
    <citation type="submission" date="2019-03" db="EMBL/GenBank/DDBJ databases">
        <title>Complete genome sequence of Ferrigenium kumadai strain An22, a microaerophilic iron-oxidizing bacterium isolated from a paddy field soil.</title>
        <authorList>
            <person name="Watanabe T."/>
            <person name="Asakawa S."/>
        </authorList>
    </citation>
    <scope>NUCLEOTIDE SEQUENCE [LARGE SCALE GENOMIC DNA]</scope>
    <source>
        <strain evidence="6 7">An22</strain>
    </source>
</reference>
<dbReference type="PANTHER" id="PTHR12338:SF8">
    <property type="entry name" value="HEME_HEMOPEXIN-BINDING PROTEIN"/>
    <property type="match status" value="1"/>
</dbReference>
<evidence type="ECO:0000256" key="2">
    <source>
        <dbReference type="ARBA" id="ARBA00022525"/>
    </source>
</evidence>
<dbReference type="SMART" id="SM00912">
    <property type="entry name" value="Haemagg_act"/>
    <property type="match status" value="1"/>
</dbReference>
<dbReference type="Pfam" id="PF18657">
    <property type="entry name" value="YDG"/>
    <property type="match status" value="12"/>
</dbReference>
<comment type="subcellular location">
    <subcellularLocation>
        <location evidence="1">Secreted</location>
    </subcellularLocation>
</comment>
<dbReference type="InterPro" id="IPR012334">
    <property type="entry name" value="Pectin_lyas_fold"/>
</dbReference>
<organism evidence="6 7">
    <name type="scientific">Ferrigenium kumadai</name>
    <dbReference type="NCBI Taxonomy" id="1682490"/>
    <lineage>
        <taxon>Bacteria</taxon>
        <taxon>Pseudomonadati</taxon>
        <taxon>Pseudomonadota</taxon>
        <taxon>Betaproteobacteria</taxon>
        <taxon>Nitrosomonadales</taxon>
        <taxon>Gallionellaceae</taxon>
        <taxon>Ferrigenium</taxon>
    </lineage>
</organism>
<keyword evidence="7" id="KW-1185">Reference proteome</keyword>
<protein>
    <recommendedName>
        <fullName evidence="5">Filamentous haemagglutinin FhaB/tRNA nuclease CdiA-like TPS domain-containing protein</fullName>
    </recommendedName>
</protein>
<evidence type="ECO:0000256" key="1">
    <source>
        <dbReference type="ARBA" id="ARBA00004613"/>
    </source>
</evidence>
<evidence type="ECO:0000259" key="5">
    <source>
        <dbReference type="SMART" id="SM00912"/>
    </source>
</evidence>
<keyword evidence="2" id="KW-0964">Secreted</keyword>
<evidence type="ECO:0000256" key="3">
    <source>
        <dbReference type="ARBA" id="ARBA00022729"/>
    </source>
</evidence>
<feature type="region of interest" description="Disordered" evidence="4">
    <location>
        <begin position="401"/>
        <end position="420"/>
    </location>
</feature>
<gene>
    <name evidence="6" type="ORF">FGKAn22_13150</name>
</gene>
<dbReference type="InterPro" id="IPR041248">
    <property type="entry name" value="YDG"/>
</dbReference>
<dbReference type="SUPFAM" id="SSF51126">
    <property type="entry name" value="Pectin lyase-like"/>
    <property type="match status" value="1"/>
</dbReference>
<dbReference type="NCBIfam" id="TIGR01901">
    <property type="entry name" value="adhes_NPXG"/>
    <property type="match status" value="1"/>
</dbReference>
<dbReference type="Pfam" id="PF05860">
    <property type="entry name" value="TPS"/>
    <property type="match status" value="1"/>
</dbReference>
<evidence type="ECO:0000313" key="6">
    <source>
        <dbReference type="EMBL" id="BBI99622.1"/>
    </source>
</evidence>
<dbReference type="InterPro" id="IPR011050">
    <property type="entry name" value="Pectin_lyase_fold/virulence"/>
</dbReference>
<evidence type="ECO:0000256" key="4">
    <source>
        <dbReference type="SAM" id="MobiDB-lite"/>
    </source>
</evidence>
<accession>A0AAN1SZF8</accession>
<name>A0AAN1SZF8_9PROT</name>
<dbReference type="EMBL" id="AP019536">
    <property type="protein sequence ID" value="BBI99622.1"/>
    <property type="molecule type" value="Genomic_DNA"/>
</dbReference>
<proteinExistence type="predicted"/>